<feature type="compositionally biased region" description="Gly residues" evidence="10">
    <location>
        <begin position="402"/>
        <end position="415"/>
    </location>
</feature>
<evidence type="ECO:0000256" key="6">
    <source>
        <dbReference type="ARBA" id="ARBA00022776"/>
    </source>
</evidence>
<evidence type="ECO:0000313" key="12">
    <source>
        <dbReference type="EMBL" id="KAK4103117.1"/>
    </source>
</evidence>
<dbReference type="Proteomes" id="UP001305647">
    <property type="component" value="Unassembled WGS sequence"/>
</dbReference>
<name>A0AAN6Q9D5_9PEZI</name>
<comment type="subcellular location">
    <subcellularLocation>
        <location evidence="2">Chromosome</location>
        <location evidence="2">Centromere</location>
    </subcellularLocation>
    <subcellularLocation>
        <location evidence="1">Nucleus</location>
    </subcellularLocation>
</comment>
<dbReference type="GO" id="GO:0000775">
    <property type="term" value="C:chromosome, centromeric region"/>
    <property type="evidence" value="ECO:0007669"/>
    <property type="project" value="UniProtKB-SubCell"/>
</dbReference>
<feature type="compositionally biased region" description="Low complexity" evidence="10">
    <location>
        <begin position="388"/>
        <end position="401"/>
    </location>
</feature>
<keyword evidence="5" id="KW-0132">Cell division</keyword>
<comment type="similarity">
    <text evidence="3">Belongs to the borealin family.</text>
</comment>
<evidence type="ECO:0000256" key="1">
    <source>
        <dbReference type="ARBA" id="ARBA00004123"/>
    </source>
</evidence>
<evidence type="ECO:0000256" key="2">
    <source>
        <dbReference type="ARBA" id="ARBA00004584"/>
    </source>
</evidence>
<dbReference type="AlphaFoldDB" id="A0AAN6Q9D5"/>
<evidence type="ECO:0000256" key="10">
    <source>
        <dbReference type="SAM" id="MobiDB-lite"/>
    </source>
</evidence>
<evidence type="ECO:0000256" key="3">
    <source>
        <dbReference type="ARBA" id="ARBA00009914"/>
    </source>
</evidence>
<evidence type="ECO:0000256" key="9">
    <source>
        <dbReference type="ARBA" id="ARBA00023328"/>
    </source>
</evidence>
<feature type="compositionally biased region" description="Low complexity" evidence="10">
    <location>
        <begin position="293"/>
        <end position="351"/>
    </location>
</feature>
<comment type="caution">
    <text evidence="12">The sequence shown here is derived from an EMBL/GenBank/DDBJ whole genome shotgun (WGS) entry which is preliminary data.</text>
</comment>
<evidence type="ECO:0000313" key="13">
    <source>
        <dbReference type="Proteomes" id="UP001305647"/>
    </source>
</evidence>
<keyword evidence="4" id="KW-0158">Chromosome</keyword>
<evidence type="ECO:0000256" key="8">
    <source>
        <dbReference type="ARBA" id="ARBA00023306"/>
    </source>
</evidence>
<dbReference type="PANTHER" id="PTHR16040:SF7">
    <property type="entry name" value="AUSTRALIN, ISOFORM A-RELATED"/>
    <property type="match status" value="1"/>
</dbReference>
<evidence type="ECO:0000259" key="11">
    <source>
        <dbReference type="Pfam" id="PF10444"/>
    </source>
</evidence>
<keyword evidence="9" id="KW-0137">Centromere</keyword>
<keyword evidence="6" id="KW-0498">Mitosis</keyword>
<evidence type="ECO:0000256" key="7">
    <source>
        <dbReference type="ARBA" id="ARBA00023242"/>
    </source>
</evidence>
<protein>
    <recommendedName>
        <fullName evidence="11">Borealin N-terminal domain-containing protein</fullName>
    </recommendedName>
</protein>
<feature type="compositionally biased region" description="Pro residues" evidence="10">
    <location>
        <begin position="359"/>
        <end position="371"/>
    </location>
</feature>
<feature type="region of interest" description="Disordered" evidence="10">
    <location>
        <begin position="116"/>
        <end position="157"/>
    </location>
</feature>
<keyword evidence="8" id="KW-0131">Cell cycle</keyword>
<dbReference type="PANTHER" id="PTHR16040">
    <property type="entry name" value="AUSTRALIN, ISOFORM A-RELATED"/>
    <property type="match status" value="1"/>
</dbReference>
<dbReference type="GO" id="GO:0051301">
    <property type="term" value="P:cell division"/>
    <property type="evidence" value="ECO:0007669"/>
    <property type="project" value="UniProtKB-KW"/>
</dbReference>
<gene>
    <name evidence="12" type="ORF">N658DRAFT_467605</name>
</gene>
<dbReference type="EMBL" id="MU863629">
    <property type="protein sequence ID" value="KAK4103117.1"/>
    <property type="molecule type" value="Genomic_DNA"/>
</dbReference>
<feature type="region of interest" description="Disordered" evidence="10">
    <location>
        <begin position="293"/>
        <end position="423"/>
    </location>
</feature>
<dbReference type="GO" id="GO:0005634">
    <property type="term" value="C:nucleus"/>
    <property type="evidence" value="ECO:0007669"/>
    <property type="project" value="UniProtKB-SubCell"/>
</dbReference>
<feature type="region of interest" description="Disordered" evidence="10">
    <location>
        <begin position="241"/>
        <end position="263"/>
    </location>
</feature>
<keyword evidence="13" id="KW-1185">Reference proteome</keyword>
<dbReference type="GO" id="GO:0051233">
    <property type="term" value="C:spindle midzone"/>
    <property type="evidence" value="ECO:0007669"/>
    <property type="project" value="TreeGrafter"/>
</dbReference>
<reference evidence="12" key="1">
    <citation type="journal article" date="2023" name="Mol. Phylogenet. Evol.">
        <title>Genome-scale phylogeny and comparative genomics of the fungal order Sordariales.</title>
        <authorList>
            <person name="Hensen N."/>
            <person name="Bonometti L."/>
            <person name="Westerberg I."/>
            <person name="Brannstrom I.O."/>
            <person name="Guillou S."/>
            <person name="Cros-Aarteil S."/>
            <person name="Calhoun S."/>
            <person name="Haridas S."/>
            <person name="Kuo A."/>
            <person name="Mondo S."/>
            <person name="Pangilinan J."/>
            <person name="Riley R."/>
            <person name="LaButti K."/>
            <person name="Andreopoulos B."/>
            <person name="Lipzen A."/>
            <person name="Chen C."/>
            <person name="Yan M."/>
            <person name="Daum C."/>
            <person name="Ng V."/>
            <person name="Clum A."/>
            <person name="Steindorff A."/>
            <person name="Ohm R.A."/>
            <person name="Martin F."/>
            <person name="Silar P."/>
            <person name="Natvig D.O."/>
            <person name="Lalanne C."/>
            <person name="Gautier V."/>
            <person name="Ament-Velasquez S.L."/>
            <person name="Kruys A."/>
            <person name="Hutchinson M.I."/>
            <person name="Powell A.J."/>
            <person name="Barry K."/>
            <person name="Miller A.N."/>
            <person name="Grigoriev I.V."/>
            <person name="Debuchy R."/>
            <person name="Gladieux P."/>
            <person name="Hiltunen Thoren M."/>
            <person name="Johannesson H."/>
        </authorList>
    </citation>
    <scope>NUCLEOTIDE SEQUENCE</scope>
    <source>
        <strain evidence="12">CBS 757.83</strain>
    </source>
</reference>
<dbReference type="Pfam" id="PF10444">
    <property type="entry name" value="Nbl1_Borealin_N"/>
    <property type="match status" value="1"/>
</dbReference>
<feature type="compositionally biased region" description="Polar residues" evidence="10">
    <location>
        <begin position="244"/>
        <end position="256"/>
    </location>
</feature>
<evidence type="ECO:0000256" key="5">
    <source>
        <dbReference type="ARBA" id="ARBA00022618"/>
    </source>
</evidence>
<feature type="region of interest" description="Disordered" evidence="10">
    <location>
        <begin position="196"/>
        <end position="220"/>
    </location>
</feature>
<proteinExistence type="inferred from homology"/>
<dbReference type="GO" id="GO:0000070">
    <property type="term" value="P:mitotic sister chromatid segregation"/>
    <property type="evidence" value="ECO:0007669"/>
    <property type="project" value="TreeGrafter"/>
</dbReference>
<sequence length="423" mass="44153">MQAIGGTKRKSDQLDMHSDNRYTVDMMSQKIPTKGEGSHPQESPTKRQRVGITLAQKQALLDNLQLEITERARKLRANYNIHAQSLRTRIEIRVNRIPLSLRKLTMGELLERYSNEPQQNPRAMTSSVRGPPVPAKDVPSRPPIRGMATTAPSSARPIKRQSFEISGGDKENEMQTPQKNMRANTVTDTARRPAHVLSPTTSNSRVAPRTIGTPARSGIARPAVTPGRAVLASNILNRMVDGARSTTRPATATGAPSTARKTMNATAAATTTCSTAISAATGTKTTAAAATASATSAAGRRRGATVSTAAAHANQPASASASASSTSRPATRMTRRASGISESSEGSTSTVIRHKRPMTAPPGAQPKPPPGTAGVKRTVMSTIKKGVAAGTARKAPAAKATGGAGASGTGTGTGTGRVLRKRA</sequence>
<feature type="compositionally biased region" description="Polar residues" evidence="10">
    <location>
        <begin position="116"/>
        <end position="128"/>
    </location>
</feature>
<reference evidence="12" key="2">
    <citation type="submission" date="2023-05" db="EMBL/GenBank/DDBJ databases">
        <authorList>
            <consortium name="Lawrence Berkeley National Laboratory"/>
            <person name="Steindorff A."/>
            <person name="Hensen N."/>
            <person name="Bonometti L."/>
            <person name="Westerberg I."/>
            <person name="Brannstrom I.O."/>
            <person name="Guillou S."/>
            <person name="Cros-Aarteil S."/>
            <person name="Calhoun S."/>
            <person name="Haridas S."/>
            <person name="Kuo A."/>
            <person name="Mondo S."/>
            <person name="Pangilinan J."/>
            <person name="Riley R."/>
            <person name="Labutti K."/>
            <person name="Andreopoulos B."/>
            <person name="Lipzen A."/>
            <person name="Chen C."/>
            <person name="Yanf M."/>
            <person name="Daum C."/>
            <person name="Ng V."/>
            <person name="Clum A."/>
            <person name="Ohm R."/>
            <person name="Martin F."/>
            <person name="Silar P."/>
            <person name="Natvig D."/>
            <person name="Lalanne C."/>
            <person name="Gautier V."/>
            <person name="Ament-Velasquez S.L."/>
            <person name="Kruys A."/>
            <person name="Hutchinson M.I."/>
            <person name="Powell A.J."/>
            <person name="Barry K."/>
            <person name="Miller A.N."/>
            <person name="Grigoriev I.V."/>
            <person name="Debuchy R."/>
            <person name="Gladieux P."/>
            <person name="Thoren M.H."/>
            <person name="Johannesson H."/>
        </authorList>
    </citation>
    <scope>NUCLEOTIDE SEQUENCE</scope>
    <source>
        <strain evidence="12">CBS 757.83</strain>
    </source>
</reference>
<keyword evidence="7" id="KW-0539">Nucleus</keyword>
<feature type="domain" description="Borealin N-terminal" evidence="11">
    <location>
        <begin position="56"/>
        <end position="111"/>
    </location>
</feature>
<dbReference type="InterPro" id="IPR018851">
    <property type="entry name" value="Borealin_N"/>
</dbReference>
<dbReference type="InterPro" id="IPR018867">
    <property type="entry name" value="Cell_div_borealin"/>
</dbReference>
<dbReference type="GO" id="GO:0032133">
    <property type="term" value="C:chromosome passenger complex"/>
    <property type="evidence" value="ECO:0007669"/>
    <property type="project" value="TreeGrafter"/>
</dbReference>
<evidence type="ECO:0000256" key="4">
    <source>
        <dbReference type="ARBA" id="ARBA00022454"/>
    </source>
</evidence>
<organism evidence="12 13">
    <name type="scientific">Parathielavia hyrcaniae</name>
    <dbReference type="NCBI Taxonomy" id="113614"/>
    <lineage>
        <taxon>Eukaryota</taxon>
        <taxon>Fungi</taxon>
        <taxon>Dikarya</taxon>
        <taxon>Ascomycota</taxon>
        <taxon>Pezizomycotina</taxon>
        <taxon>Sordariomycetes</taxon>
        <taxon>Sordariomycetidae</taxon>
        <taxon>Sordariales</taxon>
        <taxon>Chaetomiaceae</taxon>
        <taxon>Parathielavia</taxon>
    </lineage>
</organism>
<accession>A0AAN6Q9D5</accession>